<protein>
    <submittedName>
        <fullName evidence="2">Uncharacterized protein</fullName>
    </submittedName>
</protein>
<feature type="region of interest" description="Disordered" evidence="1">
    <location>
        <begin position="85"/>
        <end position="114"/>
    </location>
</feature>
<proteinExistence type="predicted"/>
<gene>
    <name evidence="2" type="ORF">MNB_SUP05-10-373</name>
</gene>
<sequence length="114" mass="12434">MVIIGTVGCTTNEVKQKNVTEKVVMQKENELSDKYLKQLSIISGRLDGMNSAIVQGLSETLNTARLAREMAESAIALAEKNQRLLTELQSQTDDGEPTDDGEGEEEAGEGEEDF</sequence>
<reference evidence="2" key="1">
    <citation type="submission" date="2016-10" db="EMBL/GenBank/DDBJ databases">
        <authorList>
            <person name="de Groot N.N."/>
        </authorList>
    </citation>
    <scope>NUCLEOTIDE SEQUENCE</scope>
</reference>
<accession>A0A1W1D6T3</accession>
<feature type="compositionally biased region" description="Acidic residues" evidence="1">
    <location>
        <begin position="93"/>
        <end position="114"/>
    </location>
</feature>
<evidence type="ECO:0000256" key="1">
    <source>
        <dbReference type="SAM" id="MobiDB-lite"/>
    </source>
</evidence>
<name>A0A1W1D6T3_9ZZZZ</name>
<dbReference type="EMBL" id="FPHQ01000072">
    <property type="protein sequence ID" value="SFV76200.1"/>
    <property type="molecule type" value="Genomic_DNA"/>
</dbReference>
<organism evidence="2">
    <name type="scientific">hydrothermal vent metagenome</name>
    <dbReference type="NCBI Taxonomy" id="652676"/>
    <lineage>
        <taxon>unclassified sequences</taxon>
        <taxon>metagenomes</taxon>
        <taxon>ecological metagenomes</taxon>
    </lineage>
</organism>
<dbReference type="AlphaFoldDB" id="A0A1W1D6T3"/>
<evidence type="ECO:0000313" key="2">
    <source>
        <dbReference type="EMBL" id="SFV76200.1"/>
    </source>
</evidence>